<dbReference type="AlphaFoldDB" id="A0A4Y2L7D5"/>
<gene>
    <name evidence="1" type="ORF">AVEN_48126_1</name>
</gene>
<proteinExistence type="predicted"/>
<reference evidence="1 2" key="1">
    <citation type="journal article" date="2019" name="Sci. Rep.">
        <title>Orb-weaving spider Araneus ventricosus genome elucidates the spidroin gene catalogue.</title>
        <authorList>
            <person name="Kono N."/>
            <person name="Nakamura H."/>
            <person name="Ohtoshi R."/>
            <person name="Moran D.A.P."/>
            <person name="Shinohara A."/>
            <person name="Yoshida Y."/>
            <person name="Fujiwara M."/>
            <person name="Mori M."/>
            <person name="Tomita M."/>
            <person name="Arakawa K."/>
        </authorList>
    </citation>
    <scope>NUCLEOTIDE SEQUENCE [LARGE SCALE GENOMIC DNA]</scope>
</reference>
<evidence type="ECO:0000313" key="2">
    <source>
        <dbReference type="Proteomes" id="UP000499080"/>
    </source>
</evidence>
<keyword evidence="2" id="KW-1185">Reference proteome</keyword>
<sequence>SESLRPWAPVILPVLLPDSYATDYQVAGLTHNSPLTKSMNFDAMPKTFLEHPVSLVLIDDGPRTEKAVSLHSENDVRLTKSVLRETQLPLCSIRLLHLK</sequence>
<organism evidence="1 2">
    <name type="scientific">Araneus ventricosus</name>
    <name type="common">Orbweaver spider</name>
    <name type="synonym">Epeira ventricosa</name>
    <dbReference type="NCBI Taxonomy" id="182803"/>
    <lineage>
        <taxon>Eukaryota</taxon>
        <taxon>Metazoa</taxon>
        <taxon>Ecdysozoa</taxon>
        <taxon>Arthropoda</taxon>
        <taxon>Chelicerata</taxon>
        <taxon>Arachnida</taxon>
        <taxon>Araneae</taxon>
        <taxon>Araneomorphae</taxon>
        <taxon>Entelegynae</taxon>
        <taxon>Araneoidea</taxon>
        <taxon>Araneidae</taxon>
        <taxon>Araneus</taxon>
    </lineage>
</organism>
<accession>A0A4Y2L7D5</accession>
<feature type="non-terminal residue" evidence="1">
    <location>
        <position position="1"/>
    </location>
</feature>
<protein>
    <submittedName>
        <fullName evidence="1">Uncharacterized protein</fullName>
    </submittedName>
</protein>
<comment type="caution">
    <text evidence="1">The sequence shown here is derived from an EMBL/GenBank/DDBJ whole genome shotgun (WGS) entry which is preliminary data.</text>
</comment>
<dbReference type="EMBL" id="BGPR01005459">
    <property type="protein sequence ID" value="GBN10394.1"/>
    <property type="molecule type" value="Genomic_DNA"/>
</dbReference>
<name>A0A4Y2L7D5_ARAVE</name>
<dbReference type="Proteomes" id="UP000499080">
    <property type="component" value="Unassembled WGS sequence"/>
</dbReference>
<evidence type="ECO:0000313" key="1">
    <source>
        <dbReference type="EMBL" id="GBN10394.1"/>
    </source>
</evidence>